<evidence type="ECO:0000313" key="1">
    <source>
        <dbReference type="EMBL" id="KAJ0086737.1"/>
    </source>
</evidence>
<accession>A0ACC1AJ78</accession>
<protein>
    <submittedName>
        <fullName evidence="1">Uncharacterized protein</fullName>
    </submittedName>
</protein>
<reference evidence="2" key="1">
    <citation type="journal article" date="2023" name="G3 (Bethesda)">
        <title>Genome assembly and association tests identify interacting loci associated with vigor, precocity, and sex in interspecific pistachio rootstocks.</title>
        <authorList>
            <person name="Palmer W."/>
            <person name="Jacygrad E."/>
            <person name="Sagayaradj S."/>
            <person name="Cavanaugh K."/>
            <person name="Han R."/>
            <person name="Bertier L."/>
            <person name="Beede B."/>
            <person name="Kafkas S."/>
            <person name="Golino D."/>
            <person name="Preece J."/>
            <person name="Michelmore R."/>
        </authorList>
    </citation>
    <scope>NUCLEOTIDE SEQUENCE [LARGE SCALE GENOMIC DNA]</scope>
</reference>
<comment type="caution">
    <text evidence="1">The sequence shown here is derived from an EMBL/GenBank/DDBJ whole genome shotgun (WGS) entry which is preliminary data.</text>
</comment>
<dbReference type="EMBL" id="CM047906">
    <property type="protein sequence ID" value="KAJ0086737.1"/>
    <property type="molecule type" value="Genomic_DNA"/>
</dbReference>
<gene>
    <name evidence="1" type="ORF">Patl1_08199</name>
</gene>
<keyword evidence="2" id="KW-1185">Reference proteome</keyword>
<organism evidence="1 2">
    <name type="scientific">Pistacia atlantica</name>
    <dbReference type="NCBI Taxonomy" id="434234"/>
    <lineage>
        <taxon>Eukaryota</taxon>
        <taxon>Viridiplantae</taxon>
        <taxon>Streptophyta</taxon>
        <taxon>Embryophyta</taxon>
        <taxon>Tracheophyta</taxon>
        <taxon>Spermatophyta</taxon>
        <taxon>Magnoliopsida</taxon>
        <taxon>eudicotyledons</taxon>
        <taxon>Gunneridae</taxon>
        <taxon>Pentapetalae</taxon>
        <taxon>rosids</taxon>
        <taxon>malvids</taxon>
        <taxon>Sapindales</taxon>
        <taxon>Anacardiaceae</taxon>
        <taxon>Pistacia</taxon>
    </lineage>
</organism>
<dbReference type="Proteomes" id="UP001164250">
    <property type="component" value="Chromosome 10"/>
</dbReference>
<name>A0ACC1AJ78_9ROSI</name>
<sequence>MPDRDGGSWNAMLSAYTQNGFAEKLLVLFVSMNKAGILANEISFASVLRSCGGELELGLARQVHGVIVKRGFCGNVILESSLVDVYGKWYTRTLQWEEALDFIFVMQKTTKDIDYVTVGLLLNVCAGLLDVEMGKQGSRNMRSARVWFYQMSQWRDRVSWNALLTSFARHGQSEHGKQTHGFMIRNGYEIDVVVRGALVDMYSKYRCLEYALRVFKEGPSTDVILWNSVFFGCCYNGRGRDVIELFNLMEKEGIKPGPHYLSGNFASLYI</sequence>
<proteinExistence type="predicted"/>
<evidence type="ECO:0000313" key="2">
    <source>
        <dbReference type="Proteomes" id="UP001164250"/>
    </source>
</evidence>